<sequence>MEELLENLFDDQSIQDKVILNLPIESPFGELKPLSIHDYMQRLSSISVISLNKKYLLAEYGKGYQEETGQTDNEIFTMLKDLNEKYSLFYFLREMFQDLLHHYIIITRYVKFYDYQYDKKNPQSRKDIDENSDDDTPLSEKEFTEAILEKCIQFVFSLDDDQFELYRKYILQLHGQSEPRAFLNPKLQRNEERSKASKLKKKDSTPTLSTMVTSCAVYMGVDYSDIMKWNALQLQHSFQRISLFIQNNATTLFATVTSEVDLVNWSENITDNEKKEDMTLDTFRQNVSGV</sequence>
<dbReference type="Proteomes" id="UP000442782">
    <property type="component" value="Unassembled WGS sequence"/>
</dbReference>
<dbReference type="RefSeq" id="WP_000391855.1">
    <property type="nucleotide sequence ID" value="NZ_AP025249.1"/>
</dbReference>
<evidence type="ECO:0000313" key="18">
    <source>
        <dbReference type="Proteomes" id="UP000507112"/>
    </source>
</evidence>
<dbReference type="Proteomes" id="UP000442696">
    <property type="component" value="Unassembled WGS sequence"/>
</dbReference>
<evidence type="ECO:0000313" key="4">
    <source>
        <dbReference type="EMBL" id="CAA4700921.1"/>
    </source>
</evidence>
<name>A0A0Z0SZS2_STAAU</name>
<evidence type="ECO:0000313" key="14">
    <source>
        <dbReference type="Proteomes" id="UP000443708"/>
    </source>
</evidence>
<dbReference type="EMBL" id="CACURZ010000016">
    <property type="protein sequence ID" value="CAA6381878.1"/>
    <property type="molecule type" value="Genomic_DNA"/>
</dbReference>
<dbReference type="Proteomes" id="UP000443708">
    <property type="component" value="Unassembled WGS sequence"/>
</dbReference>
<reference evidence="11 12" key="2">
    <citation type="submission" date="2019-12" db="EMBL/GenBank/DDBJ databases">
        <authorList>
            <consortium name="Pathogen Informatics"/>
        </authorList>
    </citation>
    <scope>NUCLEOTIDE SEQUENCE [LARGE SCALE GENOMIC DNA]</scope>
    <source>
        <strain evidence="8 18">MOS105</strain>
        <strain evidence="2 14">S040_N01_C01</strain>
        <strain evidence="1 12">S087_N01_C01</strain>
        <strain evidence="7 17">SG160</strain>
        <strain evidence="5 16">T012_N10_C04</strain>
        <strain evidence="3 11">T012_N16_C08</strain>
        <strain evidence="4 13">T065_N03_C06</strain>
        <strain evidence="6 15">T197_A02_C01</strain>
    </source>
</reference>
<dbReference type="EMBL" id="CACTPI010000012">
    <property type="protein sequence ID" value="CAA4154467.1"/>
    <property type="molecule type" value="Genomic_DNA"/>
</dbReference>
<dbReference type="Proteomes" id="UP000459586">
    <property type="component" value="Unassembled WGS sequence"/>
</dbReference>
<reference evidence="9 10" key="1">
    <citation type="submission" date="2018-11" db="EMBL/GenBank/DDBJ databases">
        <title>Genomic profiling of Staphylococcus species from a Poultry farm system in KwaZulu-Natal, South Africa.</title>
        <authorList>
            <person name="Amoako D.G."/>
            <person name="Somboro A.M."/>
            <person name="Abia A.L.K."/>
            <person name="Bester L.A."/>
            <person name="Essack S.Y."/>
        </authorList>
    </citation>
    <scope>NUCLEOTIDE SEQUENCE [LARGE SCALE GENOMIC DNA]</scope>
    <source>
        <strain evidence="9 10">SA9</strain>
    </source>
</reference>
<gene>
    <name evidence="9" type="ORF">EIG94_08295</name>
    <name evidence="1" type="ORF">SAMEA1029512_02240</name>
    <name evidence="2" type="ORF">SAMEA1029528_02368</name>
    <name evidence="3" type="ORF">SAMEA2078260_02301</name>
    <name evidence="5" type="ORF">SAMEA2078588_02326</name>
    <name evidence="6" type="ORF">SAMEA2080344_02382</name>
    <name evidence="4" type="ORF">SAMEA2081063_02367</name>
    <name evidence="7" type="ORF">SAMEA4008575_02431</name>
    <name evidence="8" type="ORF">SAMEA70146418_02405</name>
</gene>
<comment type="caution">
    <text evidence="3">The sequence shown here is derived from an EMBL/GenBank/DDBJ whole genome shotgun (WGS) entry which is preliminary data.</text>
</comment>
<evidence type="ECO:0000313" key="2">
    <source>
        <dbReference type="EMBL" id="CAA4154467.1"/>
    </source>
</evidence>
<protein>
    <submittedName>
        <fullName evidence="3">Phage protein</fullName>
    </submittedName>
</protein>
<evidence type="ECO:0000313" key="10">
    <source>
        <dbReference type="Proteomes" id="UP000293434"/>
    </source>
</evidence>
<evidence type="ECO:0000313" key="17">
    <source>
        <dbReference type="Proteomes" id="UP000505390"/>
    </source>
</evidence>
<evidence type="ECO:0000313" key="15">
    <source>
        <dbReference type="Proteomes" id="UP000459586"/>
    </source>
</evidence>
<evidence type="ECO:0000313" key="11">
    <source>
        <dbReference type="Proteomes" id="UP000442696"/>
    </source>
</evidence>
<evidence type="ECO:0000313" key="8">
    <source>
        <dbReference type="EMBL" id="CAC8231041.1"/>
    </source>
</evidence>
<dbReference type="Proteomes" id="UP000505390">
    <property type="component" value="Unassembled WGS sequence"/>
</dbReference>
<evidence type="ECO:0000313" key="5">
    <source>
        <dbReference type="EMBL" id="CAA6117061.1"/>
    </source>
</evidence>
<dbReference type="EMBL" id="CAIGXB010000011">
    <property type="protein sequence ID" value="CAC5807975.1"/>
    <property type="molecule type" value="Genomic_DNA"/>
</dbReference>
<evidence type="ECO:0000313" key="9">
    <source>
        <dbReference type="EMBL" id="RZH93009.1"/>
    </source>
</evidence>
<dbReference type="Proteomes" id="UP000293434">
    <property type="component" value="Unassembled WGS sequence"/>
</dbReference>
<dbReference type="EMBL" id="CACUNS010000016">
    <property type="protein sequence ID" value="CAA6117061.1"/>
    <property type="molecule type" value="Genomic_DNA"/>
</dbReference>
<evidence type="ECO:0000313" key="3">
    <source>
        <dbReference type="EMBL" id="CAA4391998.1"/>
    </source>
</evidence>
<dbReference type="AlphaFoldDB" id="A0A0Z0SZS2"/>
<proteinExistence type="predicted"/>
<dbReference type="EMBL" id="RQTC01000129">
    <property type="protein sequence ID" value="RZH93009.1"/>
    <property type="molecule type" value="Genomic_DNA"/>
</dbReference>
<dbReference type="EMBL" id="CACTQT010000015">
    <property type="protein sequence ID" value="CAA4391998.1"/>
    <property type="molecule type" value="Genomic_DNA"/>
</dbReference>
<dbReference type="OMA" id="DWSSHIN"/>
<dbReference type="Proteomes" id="UP000459702">
    <property type="component" value="Unassembled WGS sequence"/>
</dbReference>
<dbReference type="EMBL" id="CAIIGD010000010">
    <property type="protein sequence ID" value="CAC8231041.1"/>
    <property type="molecule type" value="Genomic_DNA"/>
</dbReference>
<evidence type="ECO:0000313" key="13">
    <source>
        <dbReference type="Proteomes" id="UP000443506"/>
    </source>
</evidence>
<dbReference type="EMBL" id="CACTWD010000017">
    <property type="protein sequence ID" value="CAA4700921.1"/>
    <property type="molecule type" value="Genomic_DNA"/>
</dbReference>
<evidence type="ECO:0000313" key="1">
    <source>
        <dbReference type="EMBL" id="CAA4149671.1"/>
    </source>
</evidence>
<dbReference type="Proteomes" id="UP000443506">
    <property type="component" value="Unassembled WGS sequence"/>
</dbReference>
<dbReference type="EMBL" id="CACTOE010000017">
    <property type="protein sequence ID" value="CAA4149671.1"/>
    <property type="molecule type" value="Genomic_DNA"/>
</dbReference>
<evidence type="ECO:0000313" key="16">
    <source>
        <dbReference type="Proteomes" id="UP000459702"/>
    </source>
</evidence>
<accession>A0A0Z0SZS2</accession>
<evidence type="ECO:0000313" key="7">
    <source>
        <dbReference type="EMBL" id="CAC5807975.1"/>
    </source>
</evidence>
<evidence type="ECO:0000313" key="6">
    <source>
        <dbReference type="EMBL" id="CAA6381878.1"/>
    </source>
</evidence>
<dbReference type="Proteomes" id="UP000507112">
    <property type="component" value="Unassembled WGS sequence"/>
</dbReference>
<organism evidence="3 11">
    <name type="scientific">Staphylococcus aureus</name>
    <dbReference type="NCBI Taxonomy" id="1280"/>
    <lineage>
        <taxon>Bacteria</taxon>
        <taxon>Bacillati</taxon>
        <taxon>Bacillota</taxon>
        <taxon>Bacilli</taxon>
        <taxon>Bacillales</taxon>
        <taxon>Staphylococcaceae</taxon>
        <taxon>Staphylococcus</taxon>
    </lineage>
</organism>
<evidence type="ECO:0000313" key="12">
    <source>
        <dbReference type="Proteomes" id="UP000442782"/>
    </source>
</evidence>